<dbReference type="Gene3D" id="3.30.930.10">
    <property type="entry name" value="Bira Bifunctional Protein, Domain 2"/>
    <property type="match status" value="1"/>
</dbReference>
<comment type="miscellaneous">
    <text evidence="9">This function is generally fulfilled by the C-terminal part of HisG, which is missing in some bacteria such as this one.</text>
</comment>
<dbReference type="GO" id="GO:0006427">
    <property type="term" value="P:histidyl-tRNA aminoacylation"/>
    <property type="evidence" value="ECO:0007669"/>
    <property type="project" value="TreeGrafter"/>
</dbReference>
<dbReference type="UniPathway" id="UPA00031">
    <property type="reaction ID" value="UER00006"/>
</dbReference>
<sequence length="387" mass="42311">MGNRRWLLPESIEDVLPREAEHIETLRRRLLDEFSSYGYDLVMPPMLEFVESLLPGNRSDLDLRTFKLVDQLSGRSMGVRADITPQAARIDAHMLNRFGVTRLCYCGSVLHTLPTSFDATREPVQIGAELYGHSGLEADIEIVGLLASALRLCDIQTVRLDFGHAAIFNALIESTGLVAELTQEVFGALQGKDIPALRELLASVAEPLRSALLALPDLQGDQRVLAEAAQRLPALPAITSALSDLQRMAHSLGDLPIGFDLADLRSYNYHTGVVMAAYCAGSASALALGGRYDGLGAAYGRGRPAAGFSMDLREVARLSPNGKRRAGVLVPWPENDAVHAEVRRLRTQGERVVFALPGHEGSWQESDCDRALVLRANEWIVEPLKDN</sequence>
<name>A0A0C5JAV9_9PROT</name>
<comment type="subunit">
    <text evidence="4 9">Heteromultimer composed of HisG and HisZ subunits.</text>
</comment>
<dbReference type="PATRIC" id="fig|1565605.3.peg.2531"/>
<evidence type="ECO:0000256" key="9">
    <source>
        <dbReference type="HAMAP-Rule" id="MF_00125"/>
    </source>
</evidence>
<evidence type="ECO:0000256" key="4">
    <source>
        <dbReference type="ARBA" id="ARBA00011496"/>
    </source>
</evidence>
<dbReference type="RefSeq" id="WP_202635011.1">
    <property type="nucleotide sequence ID" value="NZ_CP010554.1"/>
</dbReference>
<dbReference type="Pfam" id="PF13393">
    <property type="entry name" value="tRNA-synt_His"/>
    <property type="match status" value="1"/>
</dbReference>
<gene>
    <name evidence="9 11" type="primary">hisZ</name>
    <name evidence="11" type="ORF">PG1C_11905</name>
</gene>
<dbReference type="KEGG" id="rbu:PG1C_11905"/>
<keyword evidence="7 9" id="KW-0368">Histidine biosynthesis</keyword>
<dbReference type="InterPro" id="IPR041715">
    <property type="entry name" value="HisRS-like_core"/>
</dbReference>
<comment type="pathway">
    <text evidence="2 9">Amino-acid biosynthesis; L-histidine biosynthesis; L-histidine from 5-phospho-alpha-D-ribose 1-diphosphate: step 1/9.</text>
</comment>
<dbReference type="InterPro" id="IPR004516">
    <property type="entry name" value="HisRS/HisZ"/>
</dbReference>
<keyword evidence="6 9" id="KW-0963">Cytoplasm</keyword>
<reference evidence="11 12" key="1">
    <citation type="journal article" date="2015" name="Genome Announc.">
        <title>Complete Genome Sequence of a Novel Bacterium within the Family Rhodocyclaceae That Degrades Polycyclic Aromatic Hydrocarbons.</title>
        <authorList>
            <person name="Singleton D.R."/>
            <person name="Dickey A.N."/>
            <person name="Scholl E.H."/>
            <person name="Wright F.A."/>
            <person name="Aitken M.D."/>
        </authorList>
    </citation>
    <scope>NUCLEOTIDE SEQUENCE [LARGE SCALE GENOMIC DNA]</scope>
    <source>
        <strain evidence="12">PG1-Ca6</strain>
    </source>
</reference>
<evidence type="ECO:0000256" key="7">
    <source>
        <dbReference type="ARBA" id="ARBA00023102"/>
    </source>
</evidence>
<feature type="domain" description="Class II Histidinyl-tRNA synthetase (HisRS)-like catalytic core" evidence="10">
    <location>
        <begin position="12"/>
        <end position="315"/>
    </location>
</feature>
<keyword evidence="11" id="KW-0328">Glycosyltransferase</keyword>
<dbReference type="GO" id="GO:0004821">
    <property type="term" value="F:histidine-tRNA ligase activity"/>
    <property type="evidence" value="ECO:0007669"/>
    <property type="project" value="TreeGrafter"/>
</dbReference>
<dbReference type="HOGENOM" id="CLU_025113_0_1_4"/>
<proteinExistence type="inferred from homology"/>
<dbReference type="GO" id="GO:0005737">
    <property type="term" value="C:cytoplasm"/>
    <property type="evidence" value="ECO:0007669"/>
    <property type="project" value="UniProtKB-SubCell"/>
</dbReference>
<evidence type="ECO:0000256" key="3">
    <source>
        <dbReference type="ARBA" id="ARBA00005539"/>
    </source>
</evidence>
<comment type="similarity">
    <text evidence="3 9">Belongs to the class-II aminoacyl-tRNA synthetase family. HisZ subfamily.</text>
</comment>
<comment type="function">
    <text evidence="8 9">Required for the first step of histidine biosynthesis. May allow the feedback regulation of ATP phosphoribosyltransferase activity by histidine.</text>
</comment>
<dbReference type="NCBIfam" id="NF008935">
    <property type="entry name" value="PRK12292.1-1"/>
    <property type="match status" value="1"/>
</dbReference>
<evidence type="ECO:0000313" key="11">
    <source>
        <dbReference type="EMBL" id="AJP48943.1"/>
    </source>
</evidence>
<accession>A0A0C5JAV9</accession>
<dbReference type="SUPFAM" id="SSF55681">
    <property type="entry name" value="Class II aaRS and biotin synthetases"/>
    <property type="match status" value="1"/>
</dbReference>
<dbReference type="GO" id="GO:0016757">
    <property type="term" value="F:glycosyltransferase activity"/>
    <property type="evidence" value="ECO:0007669"/>
    <property type="project" value="UniProtKB-KW"/>
</dbReference>
<evidence type="ECO:0000256" key="2">
    <source>
        <dbReference type="ARBA" id="ARBA00004667"/>
    </source>
</evidence>
<dbReference type="GO" id="GO:0000105">
    <property type="term" value="P:L-histidine biosynthetic process"/>
    <property type="evidence" value="ECO:0007669"/>
    <property type="project" value="UniProtKB-UniRule"/>
</dbReference>
<dbReference type="InterPro" id="IPR004517">
    <property type="entry name" value="HisZ"/>
</dbReference>
<dbReference type="EMBL" id="CP010554">
    <property type="protein sequence ID" value="AJP48943.1"/>
    <property type="molecule type" value="Genomic_DNA"/>
</dbReference>
<comment type="subcellular location">
    <subcellularLocation>
        <location evidence="1 9">Cytoplasm</location>
    </subcellularLocation>
</comment>
<protein>
    <recommendedName>
        <fullName evidence="5 9">ATP phosphoribosyltransferase regulatory subunit</fullName>
    </recommendedName>
</protein>
<dbReference type="PANTHER" id="PTHR43707">
    <property type="entry name" value="HISTIDYL-TRNA SYNTHETASE"/>
    <property type="match status" value="1"/>
</dbReference>
<keyword evidence="11" id="KW-0808">Transferase</keyword>
<evidence type="ECO:0000256" key="6">
    <source>
        <dbReference type="ARBA" id="ARBA00022490"/>
    </source>
</evidence>
<evidence type="ECO:0000259" key="10">
    <source>
        <dbReference type="Pfam" id="PF13393"/>
    </source>
</evidence>
<evidence type="ECO:0000256" key="5">
    <source>
        <dbReference type="ARBA" id="ARBA00020397"/>
    </source>
</evidence>
<dbReference type="Proteomes" id="UP000061603">
    <property type="component" value="Chromosome"/>
</dbReference>
<dbReference type="InterPro" id="IPR045864">
    <property type="entry name" value="aa-tRNA-synth_II/BPL/LPL"/>
</dbReference>
<keyword evidence="12" id="KW-1185">Reference proteome</keyword>
<dbReference type="STRING" id="1565605.PG1C_11905"/>
<evidence type="ECO:0000256" key="1">
    <source>
        <dbReference type="ARBA" id="ARBA00004496"/>
    </source>
</evidence>
<organism evidence="11 12">
    <name type="scientific">Rugosibacter aromaticivorans</name>
    <dbReference type="NCBI Taxonomy" id="1565605"/>
    <lineage>
        <taxon>Bacteria</taxon>
        <taxon>Pseudomonadati</taxon>
        <taxon>Pseudomonadota</taxon>
        <taxon>Betaproteobacteria</taxon>
        <taxon>Nitrosomonadales</taxon>
        <taxon>Sterolibacteriaceae</taxon>
        <taxon>Rugosibacter</taxon>
    </lineage>
</organism>
<evidence type="ECO:0000256" key="8">
    <source>
        <dbReference type="ARBA" id="ARBA00025246"/>
    </source>
</evidence>
<dbReference type="PANTHER" id="PTHR43707:SF1">
    <property type="entry name" value="HISTIDINE--TRNA LIGASE, MITOCHONDRIAL-RELATED"/>
    <property type="match status" value="1"/>
</dbReference>
<dbReference type="NCBIfam" id="NF009086">
    <property type="entry name" value="PRK12421.1"/>
    <property type="match status" value="1"/>
</dbReference>
<dbReference type="HAMAP" id="MF_00125">
    <property type="entry name" value="HisZ"/>
    <property type="match status" value="1"/>
</dbReference>
<dbReference type="AlphaFoldDB" id="A0A0C5JAV9"/>
<keyword evidence="9" id="KW-0028">Amino-acid biosynthesis</keyword>
<evidence type="ECO:0000313" key="12">
    <source>
        <dbReference type="Proteomes" id="UP000061603"/>
    </source>
</evidence>